<protein>
    <recommendedName>
        <fullName evidence="5">Transmembrane 9 superfamily member</fullName>
    </recommendedName>
</protein>
<reference evidence="3" key="1">
    <citation type="submission" date="2015-04" db="UniProtKB">
        <authorList>
            <consortium name="EnsemblPlants"/>
        </authorList>
    </citation>
    <scope>IDENTIFICATION</scope>
</reference>
<dbReference type="PANTHER" id="PTHR36768:SF1">
    <property type="entry name" value="ATP-DEPENDENT HELICASE_DEOXYRIBONUCLEASE SUBUNIT B"/>
    <property type="match status" value="1"/>
</dbReference>
<evidence type="ECO:0000313" key="3">
    <source>
        <dbReference type="EnsemblPlants" id="OMERI05G04580.3"/>
    </source>
</evidence>
<feature type="chain" id="PRO_5002357271" description="Transmembrane 9 superfamily member" evidence="2">
    <location>
        <begin position="33"/>
        <end position="149"/>
    </location>
</feature>
<feature type="transmembrane region" description="Helical" evidence="1">
    <location>
        <begin position="99"/>
        <end position="120"/>
    </location>
</feature>
<keyword evidence="1" id="KW-0472">Membrane</keyword>
<dbReference type="Gramene" id="OMERI05G04580.3">
    <property type="protein sequence ID" value="OMERI05G04580.3"/>
    <property type="gene ID" value="OMERI05G04580"/>
</dbReference>
<evidence type="ECO:0000313" key="4">
    <source>
        <dbReference type="Proteomes" id="UP000008021"/>
    </source>
</evidence>
<reference evidence="3" key="2">
    <citation type="submission" date="2018-05" db="EMBL/GenBank/DDBJ databases">
        <title>OmerRS3 (Oryza meridionalis Reference Sequence Version 3).</title>
        <authorList>
            <person name="Zhang J."/>
            <person name="Kudrna D."/>
            <person name="Lee S."/>
            <person name="Talag J."/>
            <person name="Welchert J."/>
            <person name="Wing R.A."/>
        </authorList>
    </citation>
    <scope>NUCLEOTIDE SEQUENCE [LARGE SCALE GENOMIC DNA]</scope>
    <source>
        <strain evidence="3">cv. OR44</strain>
    </source>
</reference>
<dbReference type="PANTHER" id="PTHR36768">
    <property type="entry name" value="ATP-DEPENDENT HELICASE/DEOXYRIBONUCLEASE SUBUNIT B"/>
    <property type="match status" value="1"/>
</dbReference>
<keyword evidence="4" id="KW-1185">Reference proteome</keyword>
<keyword evidence="2" id="KW-0732">Signal</keyword>
<name>A0A0E0DMM5_9ORYZ</name>
<dbReference type="HOGENOM" id="CLU_1752631_0_0_1"/>
<dbReference type="EnsemblPlants" id="OMERI05G04580.3">
    <property type="protein sequence ID" value="OMERI05G04580.3"/>
    <property type="gene ID" value="OMERI05G04580"/>
</dbReference>
<proteinExistence type="predicted"/>
<organism evidence="3">
    <name type="scientific">Oryza meridionalis</name>
    <dbReference type="NCBI Taxonomy" id="40149"/>
    <lineage>
        <taxon>Eukaryota</taxon>
        <taxon>Viridiplantae</taxon>
        <taxon>Streptophyta</taxon>
        <taxon>Embryophyta</taxon>
        <taxon>Tracheophyta</taxon>
        <taxon>Spermatophyta</taxon>
        <taxon>Magnoliopsida</taxon>
        <taxon>Liliopsida</taxon>
        <taxon>Poales</taxon>
        <taxon>Poaceae</taxon>
        <taxon>BOP clade</taxon>
        <taxon>Oryzoideae</taxon>
        <taxon>Oryzeae</taxon>
        <taxon>Oryzinae</taxon>
        <taxon>Oryza</taxon>
    </lineage>
</organism>
<keyword evidence="1" id="KW-1133">Transmembrane helix</keyword>
<evidence type="ECO:0000256" key="1">
    <source>
        <dbReference type="SAM" id="Phobius"/>
    </source>
</evidence>
<dbReference type="AlphaFoldDB" id="A0A0E0DMM5"/>
<keyword evidence="1" id="KW-0812">Transmembrane</keyword>
<feature type="signal peptide" evidence="2">
    <location>
        <begin position="1"/>
        <end position="32"/>
    </location>
</feature>
<accession>A0A0E0DMM5</accession>
<evidence type="ECO:0000256" key="2">
    <source>
        <dbReference type="SAM" id="SignalP"/>
    </source>
</evidence>
<dbReference type="Proteomes" id="UP000008021">
    <property type="component" value="Chromosome 5"/>
</dbReference>
<sequence>MAARRSPAAAHHHRLLLLLLYSSALLIPLASAYRPGDIVPMLRSGQYHGSRSVWFDVVGRHCPSFAVNHEVMMPIPKPTGFTGADPYKMEEQSEIDVPGGFYVLFGSGLVLSFILAIYVLQSSQEKLTRFVREAVNDSSLPEGGFAKVE</sequence>
<evidence type="ECO:0008006" key="5">
    <source>
        <dbReference type="Google" id="ProtNLM"/>
    </source>
</evidence>